<keyword evidence="2" id="KW-1185">Reference proteome</keyword>
<evidence type="ECO:0000313" key="2">
    <source>
        <dbReference type="Proteomes" id="UP000838324"/>
    </source>
</evidence>
<gene>
    <name evidence="1" type="ORF">PAECIP111892_01911</name>
</gene>
<accession>A0ABN8FYJ3</accession>
<sequence length="217" mass="24161">MFDPSPDSPVSFGYKCQWYAIRTADTASVAAFFNLNELQPANWQTGLAGAYQGYYFVSPPVNGWTLAVNSFMPDLNASGEDNPLERVKRLSSRYGEAYYFATHRVVDYHAWAKAVDGELIRAYSYVGESDEVLVDEGELTAEELDNGLIFAGYDNYEEDDANVEAGTIDEFSEEEYEELSVPGEDDVISMAELWTVSPFLEDEEYEPGVGIAGRAAR</sequence>
<name>A0ABN8FYJ3_9BACL</name>
<comment type="caution">
    <text evidence="1">The sequence shown here is derived from an EMBL/GenBank/DDBJ whole genome shotgun (WGS) entry which is preliminary data.</text>
</comment>
<dbReference type="RefSeq" id="WP_236332187.1">
    <property type="nucleotide sequence ID" value="NZ_CAKMMG010000001.1"/>
</dbReference>
<dbReference type="Proteomes" id="UP000838324">
    <property type="component" value="Unassembled WGS sequence"/>
</dbReference>
<dbReference type="EMBL" id="CAKMMG010000001">
    <property type="protein sequence ID" value="CAH1194893.1"/>
    <property type="molecule type" value="Genomic_DNA"/>
</dbReference>
<reference evidence="1" key="1">
    <citation type="submission" date="2022-01" db="EMBL/GenBank/DDBJ databases">
        <authorList>
            <person name="Criscuolo A."/>
        </authorList>
    </citation>
    <scope>NUCLEOTIDE SEQUENCE</scope>
    <source>
        <strain evidence="1">CIP111892</strain>
    </source>
</reference>
<evidence type="ECO:0000313" key="1">
    <source>
        <dbReference type="EMBL" id="CAH1194893.1"/>
    </source>
</evidence>
<protein>
    <submittedName>
        <fullName evidence="1">Uncharacterized protein</fullName>
    </submittedName>
</protein>
<proteinExistence type="predicted"/>
<organism evidence="1 2">
    <name type="scientific">Paenibacillus auburnensis</name>
    <dbReference type="NCBI Taxonomy" id="2905649"/>
    <lineage>
        <taxon>Bacteria</taxon>
        <taxon>Bacillati</taxon>
        <taxon>Bacillota</taxon>
        <taxon>Bacilli</taxon>
        <taxon>Bacillales</taxon>
        <taxon>Paenibacillaceae</taxon>
        <taxon>Paenibacillus</taxon>
    </lineage>
</organism>